<dbReference type="InterPro" id="IPR050109">
    <property type="entry name" value="HTH-type_TetR-like_transc_reg"/>
</dbReference>
<accession>A0A2N3LVU8</accession>
<reference evidence="5 6" key="1">
    <citation type="submission" date="2017-12" db="EMBL/GenBank/DDBJ databases">
        <title>Anaerobic carbon monoxide metabolism by Pleomorphomonas carboxyditropha sp. nov., a new mesophilic hydrogenogenic carboxidotroph.</title>
        <authorList>
            <person name="Esquivel-Elizondo S."/>
            <person name="Krajmalnik-Brown R."/>
        </authorList>
    </citation>
    <scope>NUCLEOTIDE SEQUENCE [LARGE SCALE GENOMIC DNA]</scope>
    <source>
        <strain evidence="5 6">R5-392</strain>
    </source>
</reference>
<dbReference type="InterPro" id="IPR036271">
    <property type="entry name" value="Tet_transcr_reg_TetR-rel_C_sf"/>
</dbReference>
<keyword evidence="1 2" id="KW-0238">DNA-binding</keyword>
<name>A0A2N3LVU8_9HYPH</name>
<dbReference type="SUPFAM" id="SSF46689">
    <property type="entry name" value="Homeodomain-like"/>
    <property type="match status" value="1"/>
</dbReference>
<dbReference type="Pfam" id="PF14246">
    <property type="entry name" value="TetR_C_7"/>
    <property type="match status" value="1"/>
</dbReference>
<dbReference type="PANTHER" id="PTHR30055">
    <property type="entry name" value="HTH-TYPE TRANSCRIPTIONAL REGULATOR RUTR"/>
    <property type="match status" value="1"/>
</dbReference>
<dbReference type="Proteomes" id="UP000233491">
    <property type="component" value="Unassembled WGS sequence"/>
</dbReference>
<comment type="caution">
    <text evidence="5">The sequence shown here is derived from an EMBL/GenBank/DDBJ whole genome shotgun (WGS) entry which is preliminary data.</text>
</comment>
<dbReference type="InterPro" id="IPR009057">
    <property type="entry name" value="Homeodomain-like_sf"/>
</dbReference>
<dbReference type="GO" id="GO:0003700">
    <property type="term" value="F:DNA-binding transcription factor activity"/>
    <property type="evidence" value="ECO:0007669"/>
    <property type="project" value="TreeGrafter"/>
</dbReference>
<dbReference type="Gene3D" id="1.10.357.10">
    <property type="entry name" value="Tetracycline Repressor, domain 2"/>
    <property type="match status" value="1"/>
</dbReference>
<gene>
    <name evidence="5" type="ORF">CXZ10_11585</name>
</gene>
<dbReference type="PANTHER" id="PTHR30055:SF223">
    <property type="entry name" value="HTH-TYPE TRANSCRIPTIONAL REGULATOR UIDR"/>
    <property type="match status" value="1"/>
</dbReference>
<feature type="domain" description="HTH tetR-type" evidence="4">
    <location>
        <begin position="88"/>
        <end position="148"/>
    </location>
</feature>
<dbReference type="OrthoDB" id="7584337at2"/>
<evidence type="ECO:0000313" key="5">
    <source>
        <dbReference type="EMBL" id="PKR88762.1"/>
    </source>
</evidence>
<protein>
    <submittedName>
        <fullName evidence="5">TetR family transcriptional regulator</fullName>
    </submittedName>
</protein>
<proteinExistence type="predicted"/>
<dbReference type="Pfam" id="PF00440">
    <property type="entry name" value="TetR_N"/>
    <property type="match status" value="1"/>
</dbReference>
<keyword evidence="6" id="KW-1185">Reference proteome</keyword>
<dbReference type="InterPro" id="IPR001647">
    <property type="entry name" value="HTH_TetR"/>
</dbReference>
<evidence type="ECO:0000313" key="6">
    <source>
        <dbReference type="Proteomes" id="UP000233491"/>
    </source>
</evidence>
<dbReference type="SUPFAM" id="SSF48498">
    <property type="entry name" value="Tetracyclin repressor-like, C-terminal domain"/>
    <property type="match status" value="1"/>
</dbReference>
<organism evidence="5 6">
    <name type="scientific">Pleomorphomonas diazotrophica</name>
    <dbReference type="NCBI Taxonomy" id="1166257"/>
    <lineage>
        <taxon>Bacteria</taxon>
        <taxon>Pseudomonadati</taxon>
        <taxon>Pseudomonadota</taxon>
        <taxon>Alphaproteobacteria</taxon>
        <taxon>Hyphomicrobiales</taxon>
        <taxon>Pleomorphomonadaceae</taxon>
        <taxon>Pleomorphomonas</taxon>
    </lineage>
</organism>
<feature type="DNA-binding region" description="H-T-H motif" evidence="2">
    <location>
        <begin position="111"/>
        <end position="130"/>
    </location>
</feature>
<dbReference type="GO" id="GO:0000976">
    <property type="term" value="F:transcription cis-regulatory region binding"/>
    <property type="evidence" value="ECO:0007669"/>
    <property type="project" value="TreeGrafter"/>
</dbReference>
<dbReference type="InterPro" id="IPR039536">
    <property type="entry name" value="TetR_C_Proteobacteria"/>
</dbReference>
<evidence type="ECO:0000256" key="1">
    <source>
        <dbReference type="ARBA" id="ARBA00023125"/>
    </source>
</evidence>
<evidence type="ECO:0000256" key="3">
    <source>
        <dbReference type="SAM" id="MobiDB-lite"/>
    </source>
</evidence>
<dbReference type="PROSITE" id="PS50977">
    <property type="entry name" value="HTH_TETR_2"/>
    <property type="match status" value="1"/>
</dbReference>
<evidence type="ECO:0000259" key="4">
    <source>
        <dbReference type="PROSITE" id="PS50977"/>
    </source>
</evidence>
<sequence length="280" mass="30643">MIDRPDDGKPKAGSGQTGNYEGTPSRHGSHPFGPQPHPCRIWLAKIWKIIVFFISGRHPVSRKRNTVMVDSNQVPTRGPGRPPLRSEDETRALIIAAAARAFLETGYIRTGIDTIARDAGVSTRTLYRLFAAKEDLLKQAMEARIDAAFGSLDAARGTKADPRASLEALLSGYTDLALSDEAVRLTRLIAAEGQQVPALAESYRQATARITGAFEAWVREHQRNGFLRPGNTETAANLLRGTVNEAQRQILLGLRDAFAPAERRDWVKTSVALFLDGFAA</sequence>
<dbReference type="EMBL" id="PJNW01000009">
    <property type="protein sequence ID" value="PKR88762.1"/>
    <property type="molecule type" value="Genomic_DNA"/>
</dbReference>
<dbReference type="PRINTS" id="PR00455">
    <property type="entry name" value="HTHTETR"/>
</dbReference>
<feature type="compositionally biased region" description="Basic and acidic residues" evidence="3">
    <location>
        <begin position="1"/>
        <end position="10"/>
    </location>
</feature>
<feature type="region of interest" description="Disordered" evidence="3">
    <location>
        <begin position="1"/>
        <end position="34"/>
    </location>
</feature>
<dbReference type="AlphaFoldDB" id="A0A2N3LVU8"/>
<evidence type="ECO:0000256" key="2">
    <source>
        <dbReference type="PROSITE-ProRule" id="PRU00335"/>
    </source>
</evidence>